<accession>A0A6P1DXZ0</accession>
<protein>
    <recommendedName>
        <fullName evidence="2">Toxin</fullName>
    </recommendedName>
</protein>
<dbReference type="InterPro" id="IPR028344">
    <property type="entry name" value="ParE1/4"/>
</dbReference>
<dbReference type="RefSeq" id="WP_164656569.1">
    <property type="nucleotide sequence ID" value="NZ_JAAIJR010000167.1"/>
</dbReference>
<evidence type="ECO:0000313" key="3">
    <source>
        <dbReference type="EMBL" id="NEX23187.1"/>
    </source>
</evidence>
<organism evidence="3 4">
    <name type="scientific">Thiorhodococcus mannitoliphagus</name>
    <dbReference type="NCBI Taxonomy" id="329406"/>
    <lineage>
        <taxon>Bacteria</taxon>
        <taxon>Pseudomonadati</taxon>
        <taxon>Pseudomonadota</taxon>
        <taxon>Gammaproteobacteria</taxon>
        <taxon>Chromatiales</taxon>
        <taxon>Chromatiaceae</taxon>
        <taxon>Thiorhodococcus</taxon>
    </lineage>
</organism>
<gene>
    <name evidence="3" type="ORF">G3480_23295</name>
</gene>
<reference evidence="4" key="1">
    <citation type="journal article" date="2020" name="Microbiol. Resour. Announc.">
        <title>Draft Genome Sequences of Thiorhodococcus mannitoliphagus and Thiorhodococcus minor, Purple Sulfur Photosynthetic Bacteria in the Gammaproteobacterial Family Chromatiaceae.</title>
        <authorList>
            <person name="Aviles F.A."/>
            <person name="Meyer T.E."/>
            <person name="Kyndt J.A."/>
        </authorList>
    </citation>
    <scope>NUCLEOTIDE SEQUENCE [LARGE SCALE GENOMIC DNA]</scope>
    <source>
        <strain evidence="4">DSM 18266</strain>
    </source>
</reference>
<dbReference type="EMBL" id="JAAIJR010000167">
    <property type="protein sequence ID" value="NEX23187.1"/>
    <property type="molecule type" value="Genomic_DNA"/>
</dbReference>
<dbReference type="AlphaFoldDB" id="A0A6P1DXZ0"/>
<proteinExistence type="inferred from homology"/>
<sequence length="99" mass="11549">MTYRLSGRAQADLAAIWDYSAQQWSLDQADRYIDALVTRFVWLSENATLWQPRPDLVEGLYSYPQQSHVIYFRRGADAPESIEIVRVLHGRMEPAKHVR</sequence>
<dbReference type="Gene3D" id="3.30.2310.20">
    <property type="entry name" value="RelE-like"/>
    <property type="match status" value="1"/>
</dbReference>
<dbReference type="InterPro" id="IPR035093">
    <property type="entry name" value="RelE/ParE_toxin_dom_sf"/>
</dbReference>
<evidence type="ECO:0000313" key="4">
    <source>
        <dbReference type="Proteomes" id="UP000471640"/>
    </source>
</evidence>
<dbReference type="PIRSF" id="PIRSF029218">
    <property type="entry name" value="ParE"/>
    <property type="match status" value="1"/>
</dbReference>
<name>A0A6P1DXZ0_9GAMM</name>
<evidence type="ECO:0000256" key="1">
    <source>
        <dbReference type="ARBA" id="ARBA00022649"/>
    </source>
</evidence>
<comment type="similarity">
    <text evidence="2">Belongs to the RelE toxin family.</text>
</comment>
<dbReference type="Pfam" id="PF05016">
    <property type="entry name" value="ParE_toxin"/>
    <property type="match status" value="1"/>
</dbReference>
<dbReference type="Proteomes" id="UP000471640">
    <property type="component" value="Unassembled WGS sequence"/>
</dbReference>
<evidence type="ECO:0000256" key="2">
    <source>
        <dbReference type="PIRNR" id="PIRNR029218"/>
    </source>
</evidence>
<keyword evidence="4" id="KW-1185">Reference proteome</keyword>
<comment type="caution">
    <text evidence="3">The sequence shown here is derived from an EMBL/GenBank/DDBJ whole genome shotgun (WGS) entry which is preliminary data.</text>
</comment>
<reference evidence="3 4" key="2">
    <citation type="submission" date="2020-02" db="EMBL/GenBank/DDBJ databases">
        <title>Genome sequences of Thiorhodococcus mannitoliphagus and Thiorhodococcus minor, purple sulfur photosynthetic bacteria in the gammaproteobacterial family, Chromatiaceae.</title>
        <authorList>
            <person name="Aviles F.A."/>
            <person name="Meyer T.E."/>
            <person name="Kyndt J.A."/>
        </authorList>
    </citation>
    <scope>NUCLEOTIDE SEQUENCE [LARGE SCALE GENOMIC DNA]</scope>
    <source>
        <strain evidence="3 4">DSM 18266</strain>
    </source>
</reference>
<keyword evidence="1" id="KW-1277">Toxin-antitoxin system</keyword>
<dbReference type="InterPro" id="IPR007712">
    <property type="entry name" value="RelE/ParE_toxin"/>
</dbReference>